<accession>A0A8S1PAU3</accession>
<organism evidence="1 2">
    <name type="scientific">Paramecium sonneborni</name>
    <dbReference type="NCBI Taxonomy" id="65129"/>
    <lineage>
        <taxon>Eukaryota</taxon>
        <taxon>Sar</taxon>
        <taxon>Alveolata</taxon>
        <taxon>Ciliophora</taxon>
        <taxon>Intramacronucleata</taxon>
        <taxon>Oligohymenophorea</taxon>
        <taxon>Peniculida</taxon>
        <taxon>Parameciidae</taxon>
        <taxon>Paramecium</taxon>
    </lineage>
</organism>
<gene>
    <name evidence="1" type="ORF">PSON_ATCC_30995.1.T0730173</name>
</gene>
<dbReference type="Proteomes" id="UP000692954">
    <property type="component" value="Unassembled WGS sequence"/>
</dbReference>
<protein>
    <submittedName>
        <fullName evidence="1">Uncharacterized protein</fullName>
    </submittedName>
</protein>
<proteinExistence type="predicted"/>
<evidence type="ECO:0000313" key="1">
    <source>
        <dbReference type="EMBL" id="CAD8100292.1"/>
    </source>
</evidence>
<keyword evidence="2" id="KW-1185">Reference proteome</keyword>
<sequence>MNKHKEEANYQKQIDFKKNIKLNKTKQVFVCNKKAKLEFI</sequence>
<evidence type="ECO:0000313" key="2">
    <source>
        <dbReference type="Proteomes" id="UP000692954"/>
    </source>
</evidence>
<reference evidence="1" key="1">
    <citation type="submission" date="2021-01" db="EMBL/GenBank/DDBJ databases">
        <authorList>
            <consortium name="Genoscope - CEA"/>
            <person name="William W."/>
        </authorList>
    </citation>
    <scope>NUCLEOTIDE SEQUENCE</scope>
</reference>
<comment type="caution">
    <text evidence="1">The sequence shown here is derived from an EMBL/GenBank/DDBJ whole genome shotgun (WGS) entry which is preliminary data.</text>
</comment>
<dbReference type="EMBL" id="CAJJDN010000073">
    <property type="protein sequence ID" value="CAD8100292.1"/>
    <property type="molecule type" value="Genomic_DNA"/>
</dbReference>
<dbReference type="AlphaFoldDB" id="A0A8S1PAU3"/>
<name>A0A8S1PAU3_9CILI</name>